<evidence type="ECO:0000313" key="2">
    <source>
        <dbReference type="Proteomes" id="UP001183817"/>
    </source>
</evidence>
<dbReference type="EMBL" id="JAVDYI010000001">
    <property type="protein sequence ID" value="MDR7359830.1"/>
    <property type="molecule type" value="Genomic_DNA"/>
</dbReference>
<keyword evidence="1" id="KW-0969">Cilium</keyword>
<gene>
    <name evidence="1" type="ORF">J2S64_003521</name>
</gene>
<proteinExistence type="predicted"/>
<reference evidence="1 2" key="1">
    <citation type="submission" date="2023-07" db="EMBL/GenBank/DDBJ databases">
        <title>Sequencing the genomes of 1000 actinobacteria strains.</title>
        <authorList>
            <person name="Klenk H.-P."/>
        </authorList>
    </citation>
    <scope>NUCLEOTIDE SEQUENCE [LARGE SCALE GENOMIC DNA]</scope>
    <source>
        <strain evidence="1 2">DSM 20167</strain>
    </source>
</reference>
<keyword evidence="1" id="KW-0282">Flagellum</keyword>
<evidence type="ECO:0000313" key="1">
    <source>
        <dbReference type="EMBL" id="MDR7359830.1"/>
    </source>
</evidence>
<keyword evidence="2" id="KW-1185">Reference proteome</keyword>
<protein>
    <submittedName>
        <fullName evidence="1">Flagellar biogenesis protein FliO</fullName>
    </submittedName>
</protein>
<accession>A0ABU2BMG1</accession>
<dbReference type="RefSeq" id="WP_310292429.1">
    <property type="nucleotide sequence ID" value="NZ_BAAAWO010000001.1"/>
</dbReference>
<name>A0ABU2BMG1_9MICC</name>
<organism evidence="1 2">
    <name type="scientific">Paeniglutamicibacter sulfureus</name>
    <dbReference type="NCBI Taxonomy" id="43666"/>
    <lineage>
        <taxon>Bacteria</taxon>
        <taxon>Bacillati</taxon>
        <taxon>Actinomycetota</taxon>
        <taxon>Actinomycetes</taxon>
        <taxon>Micrococcales</taxon>
        <taxon>Micrococcaceae</taxon>
        <taxon>Paeniglutamicibacter</taxon>
    </lineage>
</organism>
<sequence>MKFLLVMLIVVVVIVVVIRLRKQFSREIDRVKDIRRAHRDDQ</sequence>
<comment type="caution">
    <text evidence="1">The sequence shown here is derived from an EMBL/GenBank/DDBJ whole genome shotgun (WGS) entry which is preliminary data.</text>
</comment>
<keyword evidence="1" id="KW-0966">Cell projection</keyword>
<dbReference type="Proteomes" id="UP001183817">
    <property type="component" value="Unassembled WGS sequence"/>
</dbReference>